<feature type="transmembrane region" description="Helical" evidence="5">
    <location>
        <begin position="196"/>
        <end position="217"/>
    </location>
</feature>
<dbReference type="InterPro" id="IPR051337">
    <property type="entry name" value="OPA_Antiporter"/>
</dbReference>
<feature type="transmembrane region" description="Helical" evidence="5">
    <location>
        <begin position="355"/>
        <end position="373"/>
    </location>
</feature>
<evidence type="ECO:0000256" key="2">
    <source>
        <dbReference type="ARBA" id="ARBA00022692"/>
    </source>
</evidence>
<feature type="transmembrane region" description="Helical" evidence="5">
    <location>
        <begin position="385"/>
        <end position="404"/>
    </location>
</feature>
<dbReference type="PANTHER" id="PTHR43826:SF3">
    <property type="entry name" value="GLUCOSE-6-PHOSPHATE EXCHANGER SLC37A4"/>
    <property type="match status" value="1"/>
</dbReference>
<feature type="transmembrane region" description="Helical" evidence="5">
    <location>
        <begin position="136"/>
        <end position="157"/>
    </location>
</feature>
<comment type="subcellular location">
    <subcellularLocation>
        <location evidence="1">Endomembrane system</location>
        <topology evidence="1">Multi-pass membrane protein</topology>
    </subcellularLocation>
</comment>
<feature type="domain" description="Major facilitator superfamily (MFS) profile" evidence="6">
    <location>
        <begin position="43"/>
        <end position="453"/>
    </location>
</feature>
<dbReference type="Pfam" id="PF07690">
    <property type="entry name" value="MFS_1"/>
    <property type="match status" value="1"/>
</dbReference>
<dbReference type="GO" id="GO:0035435">
    <property type="term" value="P:phosphate ion transmembrane transport"/>
    <property type="evidence" value="ECO:0007669"/>
    <property type="project" value="TreeGrafter"/>
</dbReference>
<dbReference type="Proteomes" id="UP000265882">
    <property type="component" value="Unassembled WGS sequence"/>
</dbReference>
<dbReference type="Gene3D" id="1.20.1250.20">
    <property type="entry name" value="MFS general substrate transporter like domains"/>
    <property type="match status" value="2"/>
</dbReference>
<organism evidence="7 8">
    <name type="scientific">Abyssobacteria bacterium (strain SURF_5)</name>
    <dbReference type="NCBI Taxonomy" id="2093360"/>
    <lineage>
        <taxon>Bacteria</taxon>
        <taxon>Pseudomonadati</taxon>
        <taxon>Candidatus Hydrogenedentota</taxon>
        <taxon>Candidatus Abyssobacteria</taxon>
    </lineage>
</organism>
<dbReference type="GO" id="GO:0061513">
    <property type="term" value="F:glucose 6-phosphate:phosphate antiporter activity"/>
    <property type="evidence" value="ECO:0007669"/>
    <property type="project" value="TreeGrafter"/>
</dbReference>
<proteinExistence type="predicted"/>
<protein>
    <submittedName>
        <fullName evidence="7">MFS transporter</fullName>
    </submittedName>
</protein>
<feature type="transmembrane region" description="Helical" evidence="5">
    <location>
        <begin position="79"/>
        <end position="99"/>
    </location>
</feature>
<dbReference type="InterPro" id="IPR036259">
    <property type="entry name" value="MFS_trans_sf"/>
</dbReference>
<dbReference type="EMBL" id="QZKU01000131">
    <property type="protein sequence ID" value="RJP15677.1"/>
    <property type="molecule type" value="Genomic_DNA"/>
</dbReference>
<evidence type="ECO:0000313" key="7">
    <source>
        <dbReference type="EMBL" id="RJP15677.1"/>
    </source>
</evidence>
<evidence type="ECO:0000256" key="5">
    <source>
        <dbReference type="SAM" id="Phobius"/>
    </source>
</evidence>
<feature type="transmembrane region" description="Helical" evidence="5">
    <location>
        <begin position="111"/>
        <end position="130"/>
    </location>
</feature>
<name>A0A3A4N0L7_ABYX5</name>
<keyword evidence="3 5" id="KW-1133">Transmembrane helix</keyword>
<sequence>MLLTSFGRSLIIPSNNCSRQFNITLPAPVSLMHIPSILRRKKLVLFAAVSLVYCYVSFHRVTLAVISDLLVGEFHLGPAQLGLLGGVLLYCYAFLQLPAGYLADNVGAKRTVLLSLALATAGTVLFAVAWSYSAAMAGRILIGAGISCIYLSLIKILSAWFDEHEFGTVLGLLMSLGMLGNMLATTPLALSVEAVGWRVSYGFVALLTLGLIALVYFRVRNTPNDEPAHIASPLSQPGESGWDRTILFFRTICALMRNRSYLMLVIFMIAGSSQQGFQSLWAGPFLSRTYGFSLIEVGNALLWYSAGGICGAPLWGLLSDRLVKSRKRVLVWGSLLSIAVWFIPAFLPQALPREVIPSFLFLMAMAAGGGVLTHAMVREAFSIEILGIAVGIINFFTFLGGAAFTQLMGNIVALFPKTDGGYPLIAYQATLMLVFGTWIIRLLSLALTEERKKPAVVPAAQEVAGAA</sequence>
<feature type="transmembrane region" description="Helical" evidence="5">
    <location>
        <begin position="169"/>
        <end position="190"/>
    </location>
</feature>
<dbReference type="PANTHER" id="PTHR43826">
    <property type="entry name" value="GLUCOSE-6-PHOSPHATE EXCHANGER SLC37A4"/>
    <property type="match status" value="1"/>
</dbReference>
<evidence type="ECO:0000256" key="4">
    <source>
        <dbReference type="ARBA" id="ARBA00023136"/>
    </source>
</evidence>
<evidence type="ECO:0000313" key="8">
    <source>
        <dbReference type="Proteomes" id="UP000265882"/>
    </source>
</evidence>
<keyword evidence="2 5" id="KW-0812">Transmembrane</keyword>
<feature type="transmembrane region" description="Helical" evidence="5">
    <location>
        <begin position="330"/>
        <end position="349"/>
    </location>
</feature>
<evidence type="ECO:0000256" key="3">
    <source>
        <dbReference type="ARBA" id="ARBA00022989"/>
    </source>
</evidence>
<dbReference type="InterPro" id="IPR011701">
    <property type="entry name" value="MFS"/>
</dbReference>
<comment type="caution">
    <text evidence="7">The sequence shown here is derived from an EMBL/GenBank/DDBJ whole genome shotgun (WGS) entry which is preliminary data.</text>
</comment>
<keyword evidence="4 5" id="KW-0472">Membrane</keyword>
<accession>A0A3A4N0L7</accession>
<feature type="transmembrane region" description="Helical" evidence="5">
    <location>
        <begin position="301"/>
        <end position="318"/>
    </location>
</feature>
<dbReference type="PROSITE" id="PS50850">
    <property type="entry name" value="MFS"/>
    <property type="match status" value="1"/>
</dbReference>
<dbReference type="InterPro" id="IPR020846">
    <property type="entry name" value="MFS_dom"/>
</dbReference>
<feature type="transmembrane region" description="Helical" evidence="5">
    <location>
        <begin position="260"/>
        <end position="281"/>
    </location>
</feature>
<evidence type="ECO:0000259" key="6">
    <source>
        <dbReference type="PROSITE" id="PS50850"/>
    </source>
</evidence>
<dbReference type="GO" id="GO:0012505">
    <property type="term" value="C:endomembrane system"/>
    <property type="evidence" value="ECO:0007669"/>
    <property type="project" value="UniProtKB-SubCell"/>
</dbReference>
<evidence type="ECO:0000256" key="1">
    <source>
        <dbReference type="ARBA" id="ARBA00004127"/>
    </source>
</evidence>
<reference evidence="7 8" key="1">
    <citation type="journal article" date="2017" name="ISME J.">
        <title>Energy and carbon metabolisms in a deep terrestrial subsurface fluid microbial community.</title>
        <authorList>
            <person name="Momper L."/>
            <person name="Jungbluth S.P."/>
            <person name="Lee M.D."/>
            <person name="Amend J.P."/>
        </authorList>
    </citation>
    <scope>NUCLEOTIDE SEQUENCE [LARGE SCALE GENOMIC DNA]</scope>
    <source>
        <strain evidence="7">SURF_5</strain>
    </source>
</reference>
<feature type="transmembrane region" description="Helical" evidence="5">
    <location>
        <begin position="43"/>
        <end position="67"/>
    </location>
</feature>
<dbReference type="AlphaFoldDB" id="A0A3A4N0L7"/>
<dbReference type="GO" id="GO:0016020">
    <property type="term" value="C:membrane"/>
    <property type="evidence" value="ECO:0007669"/>
    <property type="project" value="UniProtKB-ARBA"/>
</dbReference>
<feature type="transmembrane region" description="Helical" evidence="5">
    <location>
        <begin position="424"/>
        <end position="443"/>
    </location>
</feature>
<dbReference type="SUPFAM" id="SSF103473">
    <property type="entry name" value="MFS general substrate transporter"/>
    <property type="match status" value="1"/>
</dbReference>
<gene>
    <name evidence="7" type="ORF">C4520_19840</name>
</gene>